<feature type="transmembrane region" description="Helical" evidence="2">
    <location>
        <begin position="12"/>
        <end position="31"/>
    </location>
</feature>
<dbReference type="PANTHER" id="PTHR33392:SF6">
    <property type="entry name" value="POLYISOPRENYL-TEICHOIC ACID--PEPTIDOGLYCAN TEICHOIC ACID TRANSFERASE TAGU"/>
    <property type="match status" value="1"/>
</dbReference>
<dbReference type="EMBL" id="MEUJ01000004">
    <property type="protein sequence ID" value="OGC40435.1"/>
    <property type="molecule type" value="Genomic_DNA"/>
</dbReference>
<evidence type="ECO:0000259" key="3">
    <source>
        <dbReference type="Pfam" id="PF03816"/>
    </source>
</evidence>
<accession>A0A1F4U639</accession>
<dbReference type="Proteomes" id="UP000179242">
    <property type="component" value="Unassembled WGS sequence"/>
</dbReference>
<feature type="domain" description="Cell envelope-related transcriptional attenuator" evidence="3">
    <location>
        <begin position="71"/>
        <end position="218"/>
    </location>
</feature>
<sequence length="293" mass="34170">MIKRRKKTDFLRFLALLFVLFGMVHFYLYFFTPRLISPLFRFGVLEKEYNILILGTDFNFDLESHRRSAGRTDSILFLHYKPWSQKFHLLSIPRDSYVNIPGYGLQKINSAYVLGQINLIKETVEKLLSKKIDRYVILNTGLLVKTVDLVGGINLYVDRDMNYIDNAQKLNINLKQGYQHLNGTQAHQFIRFRHDAMGDITRVERQQVFFKALLAKLANPFQVVKAPMMLKIMRENLETDLSLRETVLLLNSARMMGRDDLKSFLLPGNTIDNGPGNWFINQPEINKLMLESF</sequence>
<dbReference type="InterPro" id="IPR050922">
    <property type="entry name" value="LytR/CpsA/Psr_CW_biosynth"/>
</dbReference>
<evidence type="ECO:0000313" key="4">
    <source>
        <dbReference type="EMBL" id="OGC40435.1"/>
    </source>
</evidence>
<dbReference type="NCBIfam" id="TIGR00350">
    <property type="entry name" value="lytR_cpsA_psr"/>
    <property type="match status" value="1"/>
</dbReference>
<keyword evidence="2" id="KW-0812">Transmembrane</keyword>
<evidence type="ECO:0000313" key="5">
    <source>
        <dbReference type="Proteomes" id="UP000179242"/>
    </source>
</evidence>
<name>A0A1F4U639_UNCSA</name>
<dbReference type="AlphaFoldDB" id="A0A1F4U639"/>
<dbReference type="PANTHER" id="PTHR33392">
    <property type="entry name" value="POLYISOPRENYL-TEICHOIC ACID--PEPTIDOGLYCAN TEICHOIC ACID TRANSFERASE TAGU"/>
    <property type="match status" value="1"/>
</dbReference>
<dbReference type="Pfam" id="PF03816">
    <property type="entry name" value="LytR_cpsA_psr"/>
    <property type="match status" value="1"/>
</dbReference>
<keyword evidence="2" id="KW-1133">Transmembrane helix</keyword>
<keyword evidence="2" id="KW-0472">Membrane</keyword>
<dbReference type="InterPro" id="IPR004474">
    <property type="entry name" value="LytR_CpsA_psr"/>
</dbReference>
<dbReference type="Gene3D" id="3.40.630.190">
    <property type="entry name" value="LCP protein"/>
    <property type="match status" value="1"/>
</dbReference>
<comment type="similarity">
    <text evidence="1">Belongs to the LytR/CpsA/Psr (LCP) family.</text>
</comment>
<gene>
    <name evidence="4" type="ORF">A2438_04150</name>
</gene>
<protein>
    <recommendedName>
        <fullName evidence="3">Cell envelope-related transcriptional attenuator domain-containing protein</fullName>
    </recommendedName>
</protein>
<proteinExistence type="inferred from homology"/>
<evidence type="ECO:0000256" key="1">
    <source>
        <dbReference type="ARBA" id="ARBA00006068"/>
    </source>
</evidence>
<evidence type="ECO:0000256" key="2">
    <source>
        <dbReference type="SAM" id="Phobius"/>
    </source>
</evidence>
<comment type="caution">
    <text evidence="4">The sequence shown here is derived from an EMBL/GenBank/DDBJ whole genome shotgun (WGS) entry which is preliminary data.</text>
</comment>
<reference evidence="4 5" key="1">
    <citation type="journal article" date="2016" name="Nat. Commun.">
        <title>Thousands of microbial genomes shed light on interconnected biogeochemical processes in an aquifer system.</title>
        <authorList>
            <person name="Anantharaman K."/>
            <person name="Brown C.T."/>
            <person name="Hug L.A."/>
            <person name="Sharon I."/>
            <person name="Castelle C.J."/>
            <person name="Probst A.J."/>
            <person name="Thomas B.C."/>
            <person name="Singh A."/>
            <person name="Wilkins M.J."/>
            <person name="Karaoz U."/>
            <person name="Brodie E.L."/>
            <person name="Williams K.H."/>
            <person name="Hubbard S.S."/>
            <person name="Banfield J.F."/>
        </authorList>
    </citation>
    <scope>NUCLEOTIDE SEQUENCE [LARGE SCALE GENOMIC DNA]</scope>
</reference>
<organism evidence="4 5">
    <name type="scientific">candidate division WOR-1 bacterium RIFOXYC2_FULL_46_14</name>
    <dbReference type="NCBI Taxonomy" id="1802587"/>
    <lineage>
        <taxon>Bacteria</taxon>
        <taxon>Bacillati</taxon>
        <taxon>Saganbacteria</taxon>
    </lineage>
</organism>